<dbReference type="GO" id="GO:0005829">
    <property type="term" value="C:cytosol"/>
    <property type="evidence" value="ECO:0007669"/>
    <property type="project" value="TreeGrafter"/>
</dbReference>
<proteinExistence type="predicted"/>
<feature type="domain" description="Formyl transferase N-terminal" evidence="5">
    <location>
        <begin position="57"/>
        <end position="162"/>
    </location>
</feature>
<dbReference type="Gene3D" id="3.40.50.170">
    <property type="entry name" value="Formyl transferase, N-terminal domain"/>
    <property type="match status" value="1"/>
</dbReference>
<dbReference type="InterPro" id="IPR011034">
    <property type="entry name" value="Formyl_transferase-like_C_sf"/>
</dbReference>
<dbReference type="Gene3D" id="3.10.25.10">
    <property type="entry name" value="Formyl transferase, C-terminal domain"/>
    <property type="match status" value="1"/>
</dbReference>
<accession>A0A931C5S4</accession>
<protein>
    <recommendedName>
        <fullName evidence="3">Methionyl-tRNA formyltransferase</fullName>
        <ecNumber evidence="2">2.1.2.9</ecNumber>
    </recommendedName>
</protein>
<gene>
    <name evidence="7" type="ORF">I4J89_20960</name>
</gene>
<evidence type="ECO:0000256" key="1">
    <source>
        <dbReference type="ARBA" id="ARBA00002606"/>
    </source>
</evidence>
<evidence type="ECO:0000259" key="5">
    <source>
        <dbReference type="Pfam" id="PF00551"/>
    </source>
</evidence>
<organism evidence="7 8">
    <name type="scientific">Actinoplanes aureus</name>
    <dbReference type="NCBI Taxonomy" id="2792083"/>
    <lineage>
        <taxon>Bacteria</taxon>
        <taxon>Bacillati</taxon>
        <taxon>Actinomycetota</taxon>
        <taxon>Actinomycetes</taxon>
        <taxon>Micromonosporales</taxon>
        <taxon>Micromonosporaceae</taxon>
        <taxon>Actinoplanes</taxon>
    </lineage>
</organism>
<dbReference type="AlphaFoldDB" id="A0A931C5S4"/>
<evidence type="ECO:0000256" key="3">
    <source>
        <dbReference type="ARBA" id="ARBA00016014"/>
    </source>
</evidence>
<sequence length="325" mass="34413">MPRVVLVGVGPTTATALAGLLDGFEVAALLRAGEDEATALAARHGVPVVGDTSVASLRQVVERVRPDAVVVSSYDRILPPDLLAGRPFVNVHYAPLPRYRGRATVNWAIINGEPDAHIAIHCLVPELDAGGLLFTGSVPIGPADTVSTLYEQLNELQRRHLGDAIRRRLGGDTGTPQDESAASYGCTRLPEDGEIDWTGSAVSVDRLVRALAPPFPAAYTYLGLRRLLVHRAEARSDAPRFEGRVPGRPVGRSAAEGWVDVLTGDGVLRLHTVRLDGDGPAPAADVIRSVKQTLGLRTSDLLARIAGLEDRLAARTSDPAGAVTP</sequence>
<dbReference type="InterPro" id="IPR005793">
    <property type="entry name" value="Formyl_trans_C"/>
</dbReference>
<evidence type="ECO:0000256" key="4">
    <source>
        <dbReference type="ARBA" id="ARBA00048558"/>
    </source>
</evidence>
<dbReference type="EMBL" id="JADQTO010000009">
    <property type="protein sequence ID" value="MBG0563919.1"/>
    <property type="molecule type" value="Genomic_DNA"/>
</dbReference>
<evidence type="ECO:0000259" key="6">
    <source>
        <dbReference type="Pfam" id="PF02911"/>
    </source>
</evidence>
<dbReference type="SUPFAM" id="SSF53328">
    <property type="entry name" value="Formyltransferase"/>
    <property type="match status" value="1"/>
</dbReference>
<evidence type="ECO:0000256" key="2">
    <source>
        <dbReference type="ARBA" id="ARBA00012261"/>
    </source>
</evidence>
<feature type="domain" description="Formyl transferase C-terminal" evidence="6">
    <location>
        <begin position="190"/>
        <end position="289"/>
    </location>
</feature>
<dbReference type="PANTHER" id="PTHR11138:SF5">
    <property type="entry name" value="METHIONYL-TRNA FORMYLTRANSFERASE, MITOCHONDRIAL"/>
    <property type="match status" value="1"/>
</dbReference>
<comment type="function">
    <text evidence="1">Attaches a formyl group to the free amino group of methionyl-tRNA(fMet). The formyl group appears to play a dual role in the initiator identity of N-formylmethionyl-tRNA by promoting its recognition by IF2 and preventing the misappropriation of this tRNA by the elongation apparatus.</text>
</comment>
<dbReference type="Pfam" id="PF02911">
    <property type="entry name" value="Formyl_trans_C"/>
    <property type="match status" value="1"/>
</dbReference>
<evidence type="ECO:0000313" key="8">
    <source>
        <dbReference type="Proteomes" id="UP000598146"/>
    </source>
</evidence>
<dbReference type="Proteomes" id="UP000598146">
    <property type="component" value="Unassembled WGS sequence"/>
</dbReference>
<dbReference type="InterPro" id="IPR037022">
    <property type="entry name" value="Formyl_trans_C_sf"/>
</dbReference>
<reference evidence="7" key="1">
    <citation type="submission" date="2020-11" db="EMBL/GenBank/DDBJ databases">
        <title>Isolation and identification of active actinomycetes.</title>
        <authorList>
            <person name="Sun X."/>
        </authorList>
    </citation>
    <scope>NUCLEOTIDE SEQUENCE</scope>
    <source>
        <strain evidence="7">NEAU-A11</strain>
    </source>
</reference>
<comment type="caution">
    <text evidence="7">The sequence shown here is derived from an EMBL/GenBank/DDBJ whole genome shotgun (WGS) entry which is preliminary data.</text>
</comment>
<dbReference type="PANTHER" id="PTHR11138">
    <property type="entry name" value="METHIONYL-TRNA FORMYLTRANSFERASE"/>
    <property type="match status" value="1"/>
</dbReference>
<comment type="catalytic activity">
    <reaction evidence="4">
        <text>L-methionyl-tRNA(fMet) + (6R)-10-formyltetrahydrofolate = N-formyl-L-methionyl-tRNA(fMet) + (6S)-5,6,7,8-tetrahydrofolate + H(+)</text>
        <dbReference type="Rhea" id="RHEA:24380"/>
        <dbReference type="Rhea" id="RHEA-COMP:9952"/>
        <dbReference type="Rhea" id="RHEA-COMP:9953"/>
        <dbReference type="ChEBI" id="CHEBI:15378"/>
        <dbReference type="ChEBI" id="CHEBI:57453"/>
        <dbReference type="ChEBI" id="CHEBI:78530"/>
        <dbReference type="ChEBI" id="CHEBI:78844"/>
        <dbReference type="ChEBI" id="CHEBI:195366"/>
        <dbReference type="EC" id="2.1.2.9"/>
    </reaction>
</comment>
<name>A0A931C5S4_9ACTN</name>
<dbReference type="SUPFAM" id="SSF50486">
    <property type="entry name" value="FMT C-terminal domain-like"/>
    <property type="match status" value="1"/>
</dbReference>
<dbReference type="InterPro" id="IPR036477">
    <property type="entry name" value="Formyl_transf_N_sf"/>
</dbReference>
<dbReference type="InterPro" id="IPR002376">
    <property type="entry name" value="Formyl_transf_N"/>
</dbReference>
<evidence type="ECO:0000313" key="7">
    <source>
        <dbReference type="EMBL" id="MBG0563919.1"/>
    </source>
</evidence>
<dbReference type="EC" id="2.1.2.9" evidence="2"/>
<dbReference type="Pfam" id="PF00551">
    <property type="entry name" value="Formyl_trans_N"/>
    <property type="match status" value="1"/>
</dbReference>
<keyword evidence="8" id="KW-1185">Reference proteome</keyword>
<dbReference type="GO" id="GO:0004479">
    <property type="term" value="F:methionyl-tRNA formyltransferase activity"/>
    <property type="evidence" value="ECO:0007669"/>
    <property type="project" value="UniProtKB-EC"/>
</dbReference>